<evidence type="ECO:0000313" key="2">
    <source>
        <dbReference type="Proteomes" id="UP000191055"/>
    </source>
</evidence>
<dbReference type="STRING" id="889453.SAMN03080601_00383"/>
<dbReference type="PANTHER" id="PTHR37833">
    <property type="entry name" value="LIPOPROTEIN-RELATED"/>
    <property type="match status" value="1"/>
</dbReference>
<reference evidence="1 2" key="1">
    <citation type="submission" date="2017-02" db="EMBL/GenBank/DDBJ databases">
        <authorList>
            <person name="Peterson S.W."/>
        </authorList>
    </citation>
    <scope>NUCLEOTIDE SEQUENCE [LARGE SCALE GENOMIC DNA]</scope>
    <source>
        <strain evidence="1 2">DSM 24412</strain>
    </source>
</reference>
<accession>A0A1T5AU14</accession>
<sequence>MKRIIIIAIIGVAFAIIAKASQPEGPELTFEESGLNYGTVTTENIPGGKVSIVFTNTGDEPLVLSNVRACCGTRVERYPRQPIAPGVKDSINVSFNLAQRPQRINRVVTVNSNCRNNFAHTWRITGQVVASEE</sequence>
<dbReference type="Gene3D" id="2.60.40.10">
    <property type="entry name" value="Immunoglobulins"/>
    <property type="match status" value="1"/>
</dbReference>
<dbReference type="Pfam" id="PF07610">
    <property type="entry name" value="DUF1573"/>
    <property type="match status" value="1"/>
</dbReference>
<evidence type="ECO:0000313" key="1">
    <source>
        <dbReference type="EMBL" id="SKB38494.1"/>
    </source>
</evidence>
<dbReference type="RefSeq" id="WP_079556154.1">
    <property type="nucleotide sequence ID" value="NZ_CP021904.1"/>
</dbReference>
<dbReference type="AlphaFoldDB" id="A0A1T5AU14"/>
<dbReference type="KEGG" id="asx:CDL62_05285"/>
<dbReference type="OrthoDB" id="6394136at2"/>
<dbReference type="InterPro" id="IPR011467">
    <property type="entry name" value="DUF1573"/>
</dbReference>
<dbReference type="PANTHER" id="PTHR37833:SF1">
    <property type="entry name" value="SIGNAL PEPTIDE PROTEIN"/>
    <property type="match status" value="1"/>
</dbReference>
<proteinExistence type="predicted"/>
<keyword evidence="2" id="KW-1185">Reference proteome</keyword>
<dbReference type="EMBL" id="FUYV01000001">
    <property type="protein sequence ID" value="SKB38494.1"/>
    <property type="molecule type" value="Genomic_DNA"/>
</dbReference>
<name>A0A1T5AU14_9BACT</name>
<organism evidence="1 2">
    <name type="scientific">Alkalitalea saponilacus</name>
    <dbReference type="NCBI Taxonomy" id="889453"/>
    <lineage>
        <taxon>Bacteria</taxon>
        <taxon>Pseudomonadati</taxon>
        <taxon>Bacteroidota</taxon>
        <taxon>Bacteroidia</taxon>
        <taxon>Marinilabiliales</taxon>
        <taxon>Marinilabiliaceae</taxon>
        <taxon>Alkalitalea</taxon>
    </lineage>
</organism>
<gene>
    <name evidence="1" type="ORF">SAMN03080601_00383</name>
</gene>
<evidence type="ECO:0008006" key="3">
    <source>
        <dbReference type="Google" id="ProtNLM"/>
    </source>
</evidence>
<protein>
    <recommendedName>
        <fullName evidence="3">DUF1573 domain-containing protein</fullName>
    </recommendedName>
</protein>
<dbReference type="InterPro" id="IPR013783">
    <property type="entry name" value="Ig-like_fold"/>
</dbReference>
<dbReference type="Proteomes" id="UP000191055">
    <property type="component" value="Unassembled WGS sequence"/>
</dbReference>